<dbReference type="KEGG" id="dao:Desac_1706"/>
<dbReference type="Proteomes" id="UP000000483">
    <property type="component" value="Chromosome"/>
</dbReference>
<keyword evidence="2" id="KW-1185">Reference proteome</keyword>
<name>F2NCX3_DESAR</name>
<dbReference type="InterPro" id="IPR052552">
    <property type="entry name" value="YeaO-like"/>
</dbReference>
<accession>F2NCX3</accession>
<dbReference type="AlphaFoldDB" id="F2NCX3"/>
<dbReference type="Pfam" id="PF22752">
    <property type="entry name" value="DUF488-N3i"/>
    <property type="match status" value="1"/>
</dbReference>
<evidence type="ECO:0000313" key="2">
    <source>
        <dbReference type="Proteomes" id="UP000000483"/>
    </source>
</evidence>
<dbReference type="OrthoDB" id="9790745at2"/>
<dbReference type="HOGENOM" id="CLU_137928_0_0_7"/>
<gene>
    <name evidence="1" type="ordered locus">Desac_1706</name>
</gene>
<reference evidence="2" key="2">
    <citation type="submission" date="2011-03" db="EMBL/GenBank/DDBJ databases">
        <title>The complete genome of Desulfobacca acetoxidans DSM 11109.</title>
        <authorList>
            <consortium name="US DOE Joint Genome Institute (JGI-PGF)"/>
            <person name="Lucas S."/>
            <person name="Copeland A."/>
            <person name="Lapidus A."/>
            <person name="Bruce D."/>
            <person name="Goodwin L."/>
            <person name="Pitluck S."/>
            <person name="Peters L."/>
            <person name="Kyrpides N."/>
            <person name="Mavromatis K."/>
            <person name="Ivanova N."/>
            <person name="Ovchinnikova G."/>
            <person name="Teshima H."/>
            <person name="Detter J.C."/>
            <person name="Han C."/>
            <person name="Land M."/>
            <person name="Hauser L."/>
            <person name="Markowitz V."/>
            <person name="Cheng J.-F."/>
            <person name="Hugenholtz P."/>
            <person name="Woyke T."/>
            <person name="Wu D."/>
            <person name="Spring S."/>
            <person name="Schueler E."/>
            <person name="Brambilla E."/>
            <person name="Klenk H.-P."/>
            <person name="Eisen J.A."/>
        </authorList>
    </citation>
    <scope>NUCLEOTIDE SEQUENCE [LARGE SCALE GENOMIC DNA]</scope>
    <source>
        <strain evidence="2">ATCC 700848 / DSM 11109 / ASRB2</strain>
    </source>
</reference>
<dbReference type="STRING" id="880072.Desac_1706"/>
<organism evidence="1 2">
    <name type="scientific">Desulfobacca acetoxidans (strain ATCC 700848 / DSM 11109 / ASRB2)</name>
    <dbReference type="NCBI Taxonomy" id="880072"/>
    <lineage>
        <taxon>Bacteria</taxon>
        <taxon>Pseudomonadati</taxon>
        <taxon>Thermodesulfobacteriota</taxon>
        <taxon>Desulfobaccia</taxon>
        <taxon>Desulfobaccales</taxon>
        <taxon>Desulfobaccaceae</taxon>
        <taxon>Desulfobacca</taxon>
    </lineage>
</organism>
<dbReference type="eggNOG" id="COG3189">
    <property type="taxonomic scope" value="Bacteria"/>
</dbReference>
<evidence type="ECO:0000313" key="1">
    <source>
        <dbReference type="EMBL" id="AEB09547.1"/>
    </source>
</evidence>
<sequence length="122" mass="14161">MAIQLKRVYEPPEETDGERLLVDRLWPRGVRKDAVRLSGWLKDLAPSDELRRWFAHDCSRWLVFQERYRAELGAADKALLVQELARKARNQQITLLYAAHDQNRNNAVVLKEVVEEVIQPGG</sequence>
<dbReference type="PANTHER" id="PTHR36849:SF1">
    <property type="entry name" value="CYTOPLASMIC PROTEIN"/>
    <property type="match status" value="1"/>
</dbReference>
<dbReference type="RefSeq" id="WP_013706657.1">
    <property type="nucleotide sequence ID" value="NC_015388.1"/>
</dbReference>
<dbReference type="PANTHER" id="PTHR36849">
    <property type="entry name" value="CYTOPLASMIC PROTEIN-RELATED"/>
    <property type="match status" value="1"/>
</dbReference>
<protein>
    <recommendedName>
        <fullName evidence="3">DUF488 domain-containing protein</fullName>
    </recommendedName>
</protein>
<evidence type="ECO:0008006" key="3">
    <source>
        <dbReference type="Google" id="ProtNLM"/>
    </source>
</evidence>
<proteinExistence type="predicted"/>
<reference evidence="1 2" key="1">
    <citation type="journal article" date="2011" name="Stand. Genomic Sci.">
        <title>Complete genome sequence of the acetate-degrading sulfate reducer Desulfobacca acetoxidans type strain (ASRB2).</title>
        <authorList>
            <person name="Goker M."/>
            <person name="Teshima H."/>
            <person name="Lapidus A."/>
            <person name="Nolan M."/>
            <person name="Lucas S."/>
            <person name="Hammon N."/>
            <person name="Deshpande S."/>
            <person name="Cheng J.F."/>
            <person name="Tapia R."/>
            <person name="Han C."/>
            <person name="Goodwin L."/>
            <person name="Pitluck S."/>
            <person name="Huntemann M."/>
            <person name="Liolios K."/>
            <person name="Ivanova N."/>
            <person name="Pagani I."/>
            <person name="Mavromatis K."/>
            <person name="Ovchinikova G."/>
            <person name="Pati A."/>
            <person name="Chen A."/>
            <person name="Palaniappan K."/>
            <person name="Land M."/>
            <person name="Hauser L."/>
            <person name="Brambilla E.M."/>
            <person name="Rohde M."/>
            <person name="Spring S."/>
            <person name="Detter J.C."/>
            <person name="Woyke T."/>
            <person name="Bristow J."/>
            <person name="Eisen J.A."/>
            <person name="Markowitz V."/>
            <person name="Hugenholtz P."/>
            <person name="Kyrpides N.C."/>
            <person name="Klenk H.P."/>
        </authorList>
    </citation>
    <scope>NUCLEOTIDE SEQUENCE [LARGE SCALE GENOMIC DNA]</scope>
    <source>
        <strain evidence="2">ATCC 700848 / DSM 11109 / ASRB2</strain>
    </source>
</reference>
<dbReference type="EMBL" id="CP002629">
    <property type="protein sequence ID" value="AEB09547.1"/>
    <property type="molecule type" value="Genomic_DNA"/>
</dbReference>